<comment type="caution">
    <text evidence="1">The sequence shown here is derived from an EMBL/GenBank/DDBJ whole genome shotgun (WGS) entry which is preliminary data.</text>
</comment>
<organism evidence="1 2">
    <name type="scientific">Petrotoga mexicana DSM 14811</name>
    <dbReference type="NCBI Taxonomy" id="1122954"/>
    <lineage>
        <taxon>Bacteria</taxon>
        <taxon>Thermotogati</taxon>
        <taxon>Thermotogota</taxon>
        <taxon>Thermotogae</taxon>
        <taxon>Petrotogales</taxon>
        <taxon>Petrotogaceae</taxon>
        <taxon>Petrotoga</taxon>
    </lineage>
</organism>
<gene>
    <name evidence="1" type="ORF">X927_00285</name>
</gene>
<protein>
    <submittedName>
        <fullName evidence="1">Uncharacterized protein</fullName>
    </submittedName>
</protein>
<proteinExistence type="predicted"/>
<keyword evidence="2" id="KW-1185">Reference proteome</keyword>
<dbReference type="AlphaFoldDB" id="A0A2K1PFJ1"/>
<dbReference type="Proteomes" id="UP000236604">
    <property type="component" value="Unassembled WGS sequence"/>
</dbReference>
<dbReference type="EMBL" id="AZRN01000001">
    <property type="protein sequence ID" value="PNS01571.1"/>
    <property type="molecule type" value="Genomic_DNA"/>
</dbReference>
<sequence length="46" mass="5186">MPFFNLGGLFPIKKGIKGPPFIFLKSTNLAKNLKPRRRGICLQKSL</sequence>
<name>A0A2K1PFJ1_9BACT</name>
<evidence type="ECO:0000313" key="1">
    <source>
        <dbReference type="EMBL" id="PNS01571.1"/>
    </source>
</evidence>
<reference evidence="1 2" key="1">
    <citation type="submission" date="2013-12" db="EMBL/GenBank/DDBJ databases">
        <title>Comparative genomics of Petrotoga isolates.</title>
        <authorList>
            <person name="Nesbo C.L."/>
            <person name="Charchuk R."/>
            <person name="Chow K."/>
        </authorList>
    </citation>
    <scope>NUCLEOTIDE SEQUENCE [LARGE SCALE GENOMIC DNA]</scope>
    <source>
        <strain evidence="1 2">DSM 14811</strain>
    </source>
</reference>
<evidence type="ECO:0000313" key="2">
    <source>
        <dbReference type="Proteomes" id="UP000236604"/>
    </source>
</evidence>
<accession>A0A2K1PFJ1</accession>